<dbReference type="GO" id="GO:0005789">
    <property type="term" value="C:endoplasmic reticulum membrane"/>
    <property type="evidence" value="ECO:0007669"/>
    <property type="project" value="UniProtKB-SubCell"/>
</dbReference>
<dbReference type="PANTHER" id="PTHR45965">
    <property type="entry name" value="INACTIVE RHOMBOID PROTEIN"/>
    <property type="match status" value="1"/>
</dbReference>
<gene>
    <name evidence="10" type="ORF">GBAR_LOCUS26738</name>
</gene>
<feature type="transmembrane region" description="Helical" evidence="8">
    <location>
        <begin position="437"/>
        <end position="457"/>
    </location>
</feature>
<name>A0AA35TK22_GEOBA</name>
<feature type="transmembrane region" description="Helical" evidence="8">
    <location>
        <begin position="469"/>
        <end position="488"/>
    </location>
</feature>
<proteinExistence type="inferred from homology"/>
<comment type="similarity">
    <text evidence="2">Belongs to the peptidase S54 family.</text>
</comment>
<keyword evidence="3 8" id="KW-0812">Transmembrane</keyword>
<evidence type="ECO:0000313" key="11">
    <source>
        <dbReference type="Proteomes" id="UP001174909"/>
    </source>
</evidence>
<feature type="transmembrane region" description="Helical" evidence="8">
    <location>
        <begin position="410"/>
        <end position="431"/>
    </location>
</feature>
<evidence type="ECO:0000256" key="2">
    <source>
        <dbReference type="ARBA" id="ARBA00009045"/>
    </source>
</evidence>
<evidence type="ECO:0000256" key="1">
    <source>
        <dbReference type="ARBA" id="ARBA00004477"/>
    </source>
</evidence>
<keyword evidence="5 8" id="KW-1133">Transmembrane helix</keyword>
<dbReference type="InterPro" id="IPR022764">
    <property type="entry name" value="Peptidase_S54_rhomboid_dom"/>
</dbReference>
<dbReference type="GO" id="GO:0050708">
    <property type="term" value="P:regulation of protein secretion"/>
    <property type="evidence" value="ECO:0007669"/>
    <property type="project" value="TreeGrafter"/>
</dbReference>
<evidence type="ECO:0000256" key="3">
    <source>
        <dbReference type="ARBA" id="ARBA00022692"/>
    </source>
</evidence>
<dbReference type="EMBL" id="CASHTH010003729">
    <property type="protein sequence ID" value="CAI8048472.1"/>
    <property type="molecule type" value="Genomic_DNA"/>
</dbReference>
<feature type="transmembrane region" description="Helical" evidence="8">
    <location>
        <begin position="377"/>
        <end position="398"/>
    </location>
</feature>
<accession>A0AA35TK22</accession>
<comment type="caution">
    <text evidence="10">The sequence shown here is derived from an EMBL/GenBank/DDBJ whole genome shotgun (WGS) entry which is preliminary data.</text>
</comment>
<feature type="region of interest" description="Disordered" evidence="7">
    <location>
        <begin position="1"/>
        <end position="28"/>
    </location>
</feature>
<dbReference type="SUPFAM" id="SSF144091">
    <property type="entry name" value="Rhomboid-like"/>
    <property type="match status" value="1"/>
</dbReference>
<feature type="transmembrane region" description="Helical" evidence="8">
    <location>
        <begin position="522"/>
        <end position="546"/>
    </location>
</feature>
<feature type="transmembrane region" description="Helical" evidence="8">
    <location>
        <begin position="494"/>
        <end position="513"/>
    </location>
</feature>
<feature type="domain" description="Peptidase S54 rhomboid" evidence="9">
    <location>
        <begin position="372"/>
        <end position="508"/>
    </location>
</feature>
<dbReference type="GO" id="GO:0042058">
    <property type="term" value="P:regulation of epidermal growth factor receptor signaling pathway"/>
    <property type="evidence" value="ECO:0007669"/>
    <property type="project" value="TreeGrafter"/>
</dbReference>
<evidence type="ECO:0000256" key="4">
    <source>
        <dbReference type="ARBA" id="ARBA00022824"/>
    </source>
</evidence>
<dbReference type="InterPro" id="IPR051512">
    <property type="entry name" value="Inactive_Rhomboid"/>
</dbReference>
<keyword evidence="6 8" id="KW-0472">Membrane</keyword>
<dbReference type="Gene3D" id="1.20.1540.10">
    <property type="entry name" value="Rhomboid-like"/>
    <property type="match status" value="1"/>
</dbReference>
<feature type="region of interest" description="Disordered" evidence="7">
    <location>
        <begin position="92"/>
        <end position="135"/>
    </location>
</feature>
<dbReference type="AlphaFoldDB" id="A0AA35TK22"/>
<evidence type="ECO:0000256" key="7">
    <source>
        <dbReference type="SAM" id="MobiDB-lite"/>
    </source>
</evidence>
<comment type="subcellular location">
    <subcellularLocation>
        <location evidence="1">Endoplasmic reticulum membrane</location>
        <topology evidence="1">Multi-pass membrane protein</topology>
    </subcellularLocation>
</comment>
<keyword evidence="4" id="KW-0256">Endoplasmic reticulum</keyword>
<sequence length="587" mass="64399">MAAPGGNANEEVQPSAPPAAWVSGNPPSYNAVSQQNQLYPTISRRDQFVESLQTAGGAVGRWFGVAGDDQMETAGWQRTGTLPREAARSYTVLPQQDPDDYPPPGPAVELGNRRRDGGETTESAGAGARRGRGRRGMDRLAATLTLQRRRKPSSRAEVEKTLPKFWPVATVLVAIAELGLLTALLVQNGFAPISFNPRIVNDVIEGFGNYSEFVTRHDVPNFFIGPSGSSLIHAGAKYTPCMRDNVQFRVDAAQDRAEENSLRCCLGPPVSRPQCGMLPQGVCTVMYENSVVLGGESVCQAEMNNTEYCTGGVVLHPCCVGLLGDCVVTTEENCTFHKGHWHPDKLLCSEVSTQCFKDICELTWSAPGRRPQQGVRFLSAIFLYEGIIHWILIALFKIPVMWKIETRISWLRVTLIYVLSGIGGYVVSGIFEATSLSVGGSGSLFGLFGVLLVELLQGWRWVRRPCVELLKLCIFIIFMLALGLLPYIDNYSQIGGFLVGILSSFIFIPYITLGKWDRAKKLCLILTAVPLILAFFLVGFVVFYNLPYPDFCPSCSYINCVPITRTFCDDFITNVVSSAVPTQPPQT</sequence>
<dbReference type="InterPro" id="IPR035952">
    <property type="entry name" value="Rhomboid-like_sf"/>
</dbReference>
<organism evidence="10 11">
    <name type="scientific">Geodia barretti</name>
    <name type="common">Barrett's horny sponge</name>
    <dbReference type="NCBI Taxonomy" id="519541"/>
    <lineage>
        <taxon>Eukaryota</taxon>
        <taxon>Metazoa</taxon>
        <taxon>Porifera</taxon>
        <taxon>Demospongiae</taxon>
        <taxon>Heteroscleromorpha</taxon>
        <taxon>Tetractinellida</taxon>
        <taxon>Astrophorina</taxon>
        <taxon>Geodiidae</taxon>
        <taxon>Geodia</taxon>
    </lineage>
</organism>
<dbReference type="Proteomes" id="UP001174909">
    <property type="component" value="Unassembled WGS sequence"/>
</dbReference>
<dbReference type="Pfam" id="PF01694">
    <property type="entry name" value="Rhomboid"/>
    <property type="match status" value="1"/>
</dbReference>
<evidence type="ECO:0000256" key="8">
    <source>
        <dbReference type="SAM" id="Phobius"/>
    </source>
</evidence>
<evidence type="ECO:0000259" key="9">
    <source>
        <dbReference type="Pfam" id="PF01694"/>
    </source>
</evidence>
<dbReference type="GO" id="GO:0004252">
    <property type="term" value="F:serine-type endopeptidase activity"/>
    <property type="evidence" value="ECO:0007669"/>
    <property type="project" value="InterPro"/>
</dbReference>
<keyword evidence="11" id="KW-1185">Reference proteome</keyword>
<evidence type="ECO:0000313" key="10">
    <source>
        <dbReference type="EMBL" id="CAI8048472.1"/>
    </source>
</evidence>
<dbReference type="PANTHER" id="PTHR45965:SF3">
    <property type="entry name" value="INACTIVE RHOMBOID PROTEIN 1"/>
    <property type="match status" value="1"/>
</dbReference>
<protein>
    <submittedName>
        <fullName evidence="10">Inactive rhomboid protein 1</fullName>
    </submittedName>
</protein>
<evidence type="ECO:0000256" key="5">
    <source>
        <dbReference type="ARBA" id="ARBA00022989"/>
    </source>
</evidence>
<reference evidence="10" key="1">
    <citation type="submission" date="2023-03" db="EMBL/GenBank/DDBJ databases">
        <authorList>
            <person name="Steffen K."/>
            <person name="Cardenas P."/>
        </authorList>
    </citation>
    <scope>NUCLEOTIDE SEQUENCE</scope>
</reference>
<evidence type="ECO:0000256" key="6">
    <source>
        <dbReference type="ARBA" id="ARBA00023136"/>
    </source>
</evidence>